<proteinExistence type="predicted"/>
<organism evidence="1 2">
    <name type="scientific">Paenibacillus vulneris</name>
    <dbReference type="NCBI Taxonomy" id="1133364"/>
    <lineage>
        <taxon>Bacteria</taxon>
        <taxon>Bacillati</taxon>
        <taxon>Bacillota</taxon>
        <taxon>Bacilli</taxon>
        <taxon>Bacillales</taxon>
        <taxon>Paenibacillaceae</taxon>
        <taxon>Paenibacillus</taxon>
    </lineage>
</organism>
<gene>
    <name evidence="1" type="ORF">ACFQ4B_05650</name>
</gene>
<dbReference type="RefSeq" id="WP_345594963.1">
    <property type="nucleotide sequence ID" value="NZ_BAABJG010000055.1"/>
</dbReference>
<evidence type="ECO:0000313" key="1">
    <source>
        <dbReference type="EMBL" id="MFD1219593.1"/>
    </source>
</evidence>
<accession>A0ABW3UF63</accession>
<reference evidence="2" key="1">
    <citation type="journal article" date="2019" name="Int. J. Syst. Evol. Microbiol.">
        <title>The Global Catalogue of Microorganisms (GCM) 10K type strain sequencing project: providing services to taxonomists for standard genome sequencing and annotation.</title>
        <authorList>
            <consortium name="The Broad Institute Genomics Platform"/>
            <consortium name="The Broad Institute Genome Sequencing Center for Infectious Disease"/>
            <person name="Wu L."/>
            <person name="Ma J."/>
        </authorList>
    </citation>
    <scope>NUCLEOTIDE SEQUENCE [LARGE SCALE GENOMIC DNA]</scope>
    <source>
        <strain evidence="2">CCUG 53270</strain>
    </source>
</reference>
<sequence length="101" mass="11977">MEMIITEDRTKLQGIIYGLPNRSVMWKPDVILIKQPKTNKYIVLKSRHNDEKTKSIDPNTFEIVNEIRHWTDEYDDLYKKNVIIDDSILNKSGKEALMNFH</sequence>
<name>A0ABW3UF63_9BACL</name>
<protein>
    <submittedName>
        <fullName evidence="1">Uncharacterized protein</fullName>
    </submittedName>
</protein>
<dbReference type="Proteomes" id="UP001597180">
    <property type="component" value="Unassembled WGS sequence"/>
</dbReference>
<keyword evidence="2" id="KW-1185">Reference proteome</keyword>
<dbReference type="EMBL" id="JBHTLU010000012">
    <property type="protein sequence ID" value="MFD1219593.1"/>
    <property type="molecule type" value="Genomic_DNA"/>
</dbReference>
<comment type="caution">
    <text evidence="1">The sequence shown here is derived from an EMBL/GenBank/DDBJ whole genome shotgun (WGS) entry which is preliminary data.</text>
</comment>
<evidence type="ECO:0000313" key="2">
    <source>
        <dbReference type="Proteomes" id="UP001597180"/>
    </source>
</evidence>